<dbReference type="PANTHER" id="PTHR43104">
    <property type="entry name" value="L-2-HYDROXYGLUTARATE DEHYDROGENASE, MITOCHONDRIAL"/>
    <property type="match status" value="1"/>
</dbReference>
<keyword evidence="4" id="KW-0560">Oxidoreductase</keyword>
<organism evidence="5 6">
    <name type="scientific">Sphaeroforma arctica JP610</name>
    <dbReference type="NCBI Taxonomy" id="667725"/>
    <lineage>
        <taxon>Eukaryota</taxon>
        <taxon>Ichthyosporea</taxon>
        <taxon>Ichthyophonida</taxon>
        <taxon>Sphaeroforma</taxon>
    </lineage>
</organism>
<dbReference type="GeneID" id="25910506"/>
<comment type="cofactor">
    <cofactor evidence="1">
        <name>FAD</name>
        <dbReference type="ChEBI" id="CHEBI:57692"/>
    </cofactor>
</comment>
<reference evidence="5 6" key="1">
    <citation type="submission" date="2011-02" db="EMBL/GenBank/DDBJ databases">
        <title>The Genome Sequence of Sphaeroforma arctica JP610.</title>
        <authorList>
            <consortium name="The Broad Institute Genome Sequencing Platform"/>
            <person name="Russ C."/>
            <person name="Cuomo C."/>
            <person name="Young S.K."/>
            <person name="Zeng Q."/>
            <person name="Gargeya S."/>
            <person name="Alvarado L."/>
            <person name="Berlin A."/>
            <person name="Chapman S.B."/>
            <person name="Chen Z."/>
            <person name="Freedman E."/>
            <person name="Gellesch M."/>
            <person name="Goldberg J."/>
            <person name="Griggs A."/>
            <person name="Gujja S."/>
            <person name="Heilman E."/>
            <person name="Heiman D."/>
            <person name="Howarth C."/>
            <person name="Mehta T."/>
            <person name="Neiman D."/>
            <person name="Pearson M."/>
            <person name="Roberts A."/>
            <person name="Saif S."/>
            <person name="Shea T."/>
            <person name="Shenoy N."/>
            <person name="Sisk P."/>
            <person name="Stolte C."/>
            <person name="Sykes S."/>
            <person name="White J."/>
            <person name="Yandava C."/>
            <person name="Burger G."/>
            <person name="Gray M.W."/>
            <person name="Holland P.W.H."/>
            <person name="King N."/>
            <person name="Lang F.B.F."/>
            <person name="Roger A.J."/>
            <person name="Ruiz-Trillo I."/>
            <person name="Haas B."/>
            <person name="Nusbaum C."/>
            <person name="Birren B."/>
        </authorList>
    </citation>
    <scope>NUCLEOTIDE SEQUENCE [LARGE SCALE GENOMIC DNA]</scope>
    <source>
        <strain evidence="5 6">JP610</strain>
    </source>
</reference>
<dbReference type="EMBL" id="KQ242702">
    <property type="protein sequence ID" value="KNC77541.1"/>
    <property type="molecule type" value="Genomic_DNA"/>
</dbReference>
<accession>A0A0L0FM32</accession>
<dbReference type="RefSeq" id="XP_014151443.1">
    <property type="nucleotide sequence ID" value="XM_014295968.1"/>
</dbReference>
<dbReference type="OrthoDB" id="498204at2759"/>
<dbReference type="AlphaFoldDB" id="A0A0L0FM32"/>
<evidence type="ECO:0000256" key="1">
    <source>
        <dbReference type="ARBA" id="ARBA00001974"/>
    </source>
</evidence>
<gene>
    <name evidence="5" type="ORF">SARC_10002</name>
</gene>
<dbReference type="STRING" id="667725.A0A0L0FM32"/>
<dbReference type="eggNOG" id="KOG2665">
    <property type="taxonomic scope" value="Eukaryota"/>
</dbReference>
<dbReference type="GO" id="GO:0047545">
    <property type="term" value="F:(S)-2-hydroxyglutarate dehydrogenase activity"/>
    <property type="evidence" value="ECO:0007669"/>
    <property type="project" value="TreeGrafter"/>
</dbReference>
<evidence type="ECO:0000256" key="4">
    <source>
        <dbReference type="ARBA" id="ARBA00023002"/>
    </source>
</evidence>
<evidence type="ECO:0000256" key="3">
    <source>
        <dbReference type="ARBA" id="ARBA00022827"/>
    </source>
</evidence>
<dbReference type="Gene3D" id="3.30.9.10">
    <property type="entry name" value="D-Amino Acid Oxidase, subunit A, domain 2"/>
    <property type="match status" value="1"/>
</dbReference>
<protein>
    <submittedName>
        <fullName evidence="5">Uncharacterized protein</fullName>
    </submittedName>
</protein>
<keyword evidence="3" id="KW-0274">FAD</keyword>
<keyword evidence="2" id="KW-0285">Flavoprotein</keyword>
<proteinExistence type="predicted"/>
<name>A0A0L0FM32_9EUKA</name>
<evidence type="ECO:0000313" key="6">
    <source>
        <dbReference type="Proteomes" id="UP000054560"/>
    </source>
</evidence>
<keyword evidence="6" id="KW-1185">Reference proteome</keyword>
<evidence type="ECO:0000313" key="5">
    <source>
        <dbReference type="EMBL" id="KNC77541.1"/>
    </source>
</evidence>
<dbReference type="PANTHER" id="PTHR43104:SF3">
    <property type="entry name" value="FAD DEPENDENT OXIDOREDUCTASE DOMAIN-CONTAINING PROTEIN"/>
    <property type="match status" value="1"/>
</dbReference>
<dbReference type="Proteomes" id="UP000054560">
    <property type="component" value="Unassembled WGS sequence"/>
</dbReference>
<sequence length="181" mass="19530">MKAEYKDIVTANVYPAPKVGAGIAVGVHFTPTVNERRGEQMIVGPGSSICLDREAYKASDFSVKELMRLTGNVGAMKFVASNLGLSISEAYRDLSKTAFLNEARKLIPTITDDMVEESFVGVMGTAFSHIDGKVINEFEFDRKAMDGLVLHVRNTPSPACTASFALAEDIASTAAADFAWE</sequence>
<evidence type="ECO:0000256" key="2">
    <source>
        <dbReference type="ARBA" id="ARBA00022630"/>
    </source>
</evidence>